<name>A0A133VE88_9EURY</name>
<reference evidence="1 2" key="1">
    <citation type="journal article" date="2016" name="Sci. Rep.">
        <title>Metabolic traits of an uncultured archaeal lineage -MSBL1- from brine pools of the Red Sea.</title>
        <authorList>
            <person name="Mwirichia R."/>
            <person name="Alam I."/>
            <person name="Rashid M."/>
            <person name="Vinu M."/>
            <person name="Ba-Alawi W."/>
            <person name="Anthony Kamau A."/>
            <person name="Kamanda Ngugi D."/>
            <person name="Goker M."/>
            <person name="Klenk H.P."/>
            <person name="Bajic V."/>
            <person name="Stingl U."/>
        </authorList>
    </citation>
    <scope>NUCLEOTIDE SEQUENCE [LARGE SCALE GENOMIC DNA]</scope>
    <source>
        <strain evidence="1">SCGC-AAA382A13</strain>
    </source>
</reference>
<comment type="caution">
    <text evidence="1">The sequence shown here is derived from an EMBL/GenBank/DDBJ whole genome shotgun (WGS) entry which is preliminary data.</text>
</comment>
<keyword evidence="2" id="KW-1185">Reference proteome</keyword>
<gene>
    <name evidence="1" type="ORF">AKJ50_02040</name>
</gene>
<protein>
    <submittedName>
        <fullName evidence="1">Uncharacterized protein</fullName>
    </submittedName>
</protein>
<proteinExistence type="predicted"/>
<sequence>MYALKMVGLTVLAGFCILGFAISYNYFHEFSDLKEVRKEALDLHKEIEYAIITGNSKKLSIKIPKDYSLSFNSNKLTINGNPFPDEKFDMIVSGPSLSPVSYPYLFGWSKHHQFSGAEAEILKRLVCGHH</sequence>
<evidence type="ECO:0000313" key="2">
    <source>
        <dbReference type="Proteomes" id="UP000070311"/>
    </source>
</evidence>
<evidence type="ECO:0000313" key="1">
    <source>
        <dbReference type="EMBL" id="KXB04745.1"/>
    </source>
</evidence>
<organism evidence="1 2">
    <name type="scientific">candidate division MSBL1 archaeon SCGC-AAA382A13</name>
    <dbReference type="NCBI Taxonomy" id="1698279"/>
    <lineage>
        <taxon>Archaea</taxon>
        <taxon>Methanobacteriati</taxon>
        <taxon>Methanobacteriota</taxon>
        <taxon>candidate division MSBL1</taxon>
    </lineage>
</organism>
<accession>A0A133VE88</accession>
<dbReference type="Proteomes" id="UP000070311">
    <property type="component" value="Unassembled WGS sequence"/>
</dbReference>
<dbReference type="AlphaFoldDB" id="A0A133VE88"/>
<dbReference type="EMBL" id="LHYD01000045">
    <property type="protein sequence ID" value="KXB04745.1"/>
    <property type="molecule type" value="Genomic_DNA"/>
</dbReference>